<dbReference type="CDD" id="cd10328">
    <property type="entry name" value="SLC5sbd_YidK"/>
    <property type="match status" value="1"/>
</dbReference>
<feature type="transmembrane region" description="Helical" evidence="7">
    <location>
        <begin position="41"/>
        <end position="60"/>
    </location>
</feature>
<feature type="transmembrane region" description="Helical" evidence="7">
    <location>
        <begin position="434"/>
        <end position="454"/>
    </location>
</feature>
<keyword evidence="3 7" id="KW-0812">Transmembrane</keyword>
<dbReference type="PANTHER" id="PTHR11819">
    <property type="entry name" value="SOLUTE CARRIER FAMILY 5"/>
    <property type="match status" value="1"/>
</dbReference>
<comment type="caution">
    <text evidence="8">The sequence shown here is derived from an EMBL/GenBank/DDBJ whole genome shotgun (WGS) entry which is preliminary data.</text>
</comment>
<evidence type="ECO:0000256" key="2">
    <source>
        <dbReference type="ARBA" id="ARBA00006434"/>
    </source>
</evidence>
<name>A0ABS8PNI1_9BACT</name>
<dbReference type="Proteomes" id="UP001199816">
    <property type="component" value="Unassembled WGS sequence"/>
</dbReference>
<evidence type="ECO:0000313" key="8">
    <source>
        <dbReference type="EMBL" id="MCD2421838.1"/>
    </source>
</evidence>
<feature type="transmembrane region" description="Helical" evidence="7">
    <location>
        <begin position="238"/>
        <end position="257"/>
    </location>
</feature>
<feature type="transmembrane region" description="Helical" evidence="7">
    <location>
        <begin position="6"/>
        <end position="21"/>
    </location>
</feature>
<feature type="transmembrane region" description="Helical" evidence="7">
    <location>
        <begin position="116"/>
        <end position="138"/>
    </location>
</feature>
<feature type="transmembrane region" description="Helical" evidence="7">
    <location>
        <begin position="410"/>
        <end position="427"/>
    </location>
</feature>
<reference evidence="8 9" key="1">
    <citation type="submission" date="2021-11" db="EMBL/GenBank/DDBJ databases">
        <title>Genomic of Niabella pedocola.</title>
        <authorList>
            <person name="Wu T."/>
        </authorList>
    </citation>
    <scope>NUCLEOTIDE SEQUENCE [LARGE SCALE GENOMIC DNA]</scope>
    <source>
        <strain evidence="8 9">JCM 31011</strain>
    </source>
</reference>
<feature type="transmembrane region" description="Helical" evidence="7">
    <location>
        <begin position="72"/>
        <end position="95"/>
    </location>
</feature>
<sequence length="530" mass="58015">MALTSFMIIILGIVLFSWFKTRREKTGTLNALFFANRKLGFAAVGCGLLFTNINTASFIGENELSYINNMSVMAWGVTSVLAMQLVSELIIPIYLRTGIATTPDFLEARYDRSVKSIVSILFLANYIVNLLPAVLYGSAVAFDGLFDISEQLRIPHPATVWILVWGIGILATLYALLGGLKALTISDTLLGFALFTGGLLLPYFALRYLGGGNWHAGLQTILSSKTAHLNSIGQRGDAVPFGTLFTGMLLVNLYYWGTEQYIVQQALASRDLATCQKGMALAALGKLMLPLLLNIPGVIAAHLYTGLSNTSTVFSKLAGDVSPPAYSGYLAAILFGATVTTFIVGLNSSATLFVLNVYRPLMAKKGRVLQEQDQVRTAKRFQAGIALVAMLIAPFILFATGGFYTYLQKIGGLFSVPIFTIMLVGFLTKRVPPLAARVGLFFFVISYGATQLFFNIQLHFLHVLALLFVLTTVIMLLIGRWKPMPVPFELKQNNRVAVRPWRYRRIVGLALVLAAFLLFILFSPLGLVKT</sequence>
<dbReference type="RefSeq" id="WP_231002739.1">
    <property type="nucleotide sequence ID" value="NZ_JAJNEC010000003.1"/>
</dbReference>
<comment type="subcellular location">
    <subcellularLocation>
        <location evidence="1">Membrane</location>
        <topology evidence="1">Multi-pass membrane protein</topology>
    </subcellularLocation>
</comment>
<feature type="transmembrane region" description="Helical" evidence="7">
    <location>
        <begin position="325"/>
        <end position="358"/>
    </location>
</feature>
<protein>
    <submittedName>
        <fullName evidence="8">Solute:sodium symporter family transporter</fullName>
    </submittedName>
</protein>
<evidence type="ECO:0000256" key="5">
    <source>
        <dbReference type="ARBA" id="ARBA00023136"/>
    </source>
</evidence>
<dbReference type="NCBIfam" id="NF007790">
    <property type="entry name" value="PRK10484.1"/>
    <property type="match status" value="1"/>
</dbReference>
<dbReference type="Pfam" id="PF00474">
    <property type="entry name" value="SSF"/>
    <property type="match status" value="1"/>
</dbReference>
<dbReference type="Gene3D" id="1.20.1730.10">
    <property type="entry name" value="Sodium/glucose cotransporter"/>
    <property type="match status" value="1"/>
</dbReference>
<evidence type="ECO:0000256" key="6">
    <source>
        <dbReference type="RuleBase" id="RU362091"/>
    </source>
</evidence>
<evidence type="ECO:0000313" key="9">
    <source>
        <dbReference type="Proteomes" id="UP001199816"/>
    </source>
</evidence>
<organism evidence="8 9">
    <name type="scientific">Niabella pedocola</name>
    <dbReference type="NCBI Taxonomy" id="1752077"/>
    <lineage>
        <taxon>Bacteria</taxon>
        <taxon>Pseudomonadati</taxon>
        <taxon>Bacteroidota</taxon>
        <taxon>Chitinophagia</taxon>
        <taxon>Chitinophagales</taxon>
        <taxon>Chitinophagaceae</taxon>
        <taxon>Niabella</taxon>
    </lineage>
</organism>
<evidence type="ECO:0000256" key="1">
    <source>
        <dbReference type="ARBA" id="ARBA00004141"/>
    </source>
</evidence>
<feature type="transmembrane region" description="Helical" evidence="7">
    <location>
        <begin position="460"/>
        <end position="478"/>
    </location>
</feature>
<feature type="transmembrane region" description="Helical" evidence="7">
    <location>
        <begin position="506"/>
        <end position="527"/>
    </location>
</feature>
<dbReference type="EMBL" id="JAJNEC010000003">
    <property type="protein sequence ID" value="MCD2421838.1"/>
    <property type="molecule type" value="Genomic_DNA"/>
</dbReference>
<evidence type="ECO:0000256" key="4">
    <source>
        <dbReference type="ARBA" id="ARBA00022989"/>
    </source>
</evidence>
<feature type="transmembrane region" description="Helical" evidence="7">
    <location>
        <begin position="189"/>
        <end position="209"/>
    </location>
</feature>
<evidence type="ECO:0000256" key="7">
    <source>
        <dbReference type="SAM" id="Phobius"/>
    </source>
</evidence>
<gene>
    <name evidence="8" type="ORF">LQ567_03635</name>
</gene>
<comment type="similarity">
    <text evidence="2 6">Belongs to the sodium:solute symporter (SSF) (TC 2.A.21) family.</text>
</comment>
<feature type="transmembrane region" description="Helical" evidence="7">
    <location>
        <begin position="278"/>
        <end position="305"/>
    </location>
</feature>
<keyword evidence="4 7" id="KW-1133">Transmembrane helix</keyword>
<keyword evidence="5 7" id="KW-0472">Membrane</keyword>
<feature type="transmembrane region" description="Helical" evidence="7">
    <location>
        <begin position="383"/>
        <end position="404"/>
    </location>
</feature>
<keyword evidence="9" id="KW-1185">Reference proteome</keyword>
<evidence type="ECO:0000256" key="3">
    <source>
        <dbReference type="ARBA" id="ARBA00022692"/>
    </source>
</evidence>
<accession>A0ABS8PNI1</accession>
<dbReference type="InterPro" id="IPR038377">
    <property type="entry name" value="Na/Glc_symporter_sf"/>
</dbReference>
<feature type="transmembrane region" description="Helical" evidence="7">
    <location>
        <begin position="158"/>
        <end position="177"/>
    </location>
</feature>
<dbReference type="PANTHER" id="PTHR11819:SF195">
    <property type="entry name" value="SODIUM_GLUCOSE COTRANSPORTER 4"/>
    <property type="match status" value="1"/>
</dbReference>
<dbReference type="PROSITE" id="PS50283">
    <property type="entry name" value="NA_SOLUT_SYMP_3"/>
    <property type="match status" value="1"/>
</dbReference>
<dbReference type="InterPro" id="IPR001734">
    <property type="entry name" value="Na/solute_symporter"/>
</dbReference>
<proteinExistence type="inferred from homology"/>